<feature type="region of interest" description="Disordered" evidence="1">
    <location>
        <begin position="98"/>
        <end position="122"/>
    </location>
</feature>
<sequence length="122" mass="13654">RRPATATAATSLPRVTLALVVYDCPLVTWTGVREVLSRNTDVLAWSNNTGVIGLKCFYGWQMTVDEHTKRVLRGDVGAARRLERKWADYMQANEELGAGGSGVRRRRRRAREAQAAHDEEEG</sequence>
<dbReference type="Proteomes" id="UP001305647">
    <property type="component" value="Unassembled WGS sequence"/>
</dbReference>
<accession>A0AAN6QG79</accession>
<dbReference type="EMBL" id="MU863624">
    <property type="protein sequence ID" value="KAK4106642.1"/>
    <property type="molecule type" value="Genomic_DNA"/>
</dbReference>
<feature type="compositionally biased region" description="Basic and acidic residues" evidence="1">
    <location>
        <begin position="111"/>
        <end position="122"/>
    </location>
</feature>
<name>A0AAN6QG79_9PEZI</name>
<gene>
    <name evidence="3" type="ORF">N658DRAFT_395424</name>
</gene>
<reference evidence="3" key="1">
    <citation type="journal article" date="2023" name="Mol. Phylogenet. Evol.">
        <title>Genome-scale phylogeny and comparative genomics of the fungal order Sordariales.</title>
        <authorList>
            <person name="Hensen N."/>
            <person name="Bonometti L."/>
            <person name="Westerberg I."/>
            <person name="Brannstrom I.O."/>
            <person name="Guillou S."/>
            <person name="Cros-Aarteil S."/>
            <person name="Calhoun S."/>
            <person name="Haridas S."/>
            <person name="Kuo A."/>
            <person name="Mondo S."/>
            <person name="Pangilinan J."/>
            <person name="Riley R."/>
            <person name="LaButti K."/>
            <person name="Andreopoulos B."/>
            <person name="Lipzen A."/>
            <person name="Chen C."/>
            <person name="Yan M."/>
            <person name="Daum C."/>
            <person name="Ng V."/>
            <person name="Clum A."/>
            <person name="Steindorff A."/>
            <person name="Ohm R.A."/>
            <person name="Martin F."/>
            <person name="Silar P."/>
            <person name="Natvig D.O."/>
            <person name="Lalanne C."/>
            <person name="Gautier V."/>
            <person name="Ament-Velasquez S.L."/>
            <person name="Kruys A."/>
            <person name="Hutchinson M.I."/>
            <person name="Powell A.J."/>
            <person name="Barry K."/>
            <person name="Miller A.N."/>
            <person name="Grigoriev I.V."/>
            <person name="Debuchy R."/>
            <person name="Gladieux P."/>
            <person name="Hiltunen Thoren M."/>
            <person name="Johannesson H."/>
        </authorList>
    </citation>
    <scope>NUCLEOTIDE SEQUENCE</scope>
    <source>
        <strain evidence="3">CBS 757.83</strain>
    </source>
</reference>
<organism evidence="3 4">
    <name type="scientific">Parathielavia hyrcaniae</name>
    <dbReference type="NCBI Taxonomy" id="113614"/>
    <lineage>
        <taxon>Eukaryota</taxon>
        <taxon>Fungi</taxon>
        <taxon>Dikarya</taxon>
        <taxon>Ascomycota</taxon>
        <taxon>Pezizomycotina</taxon>
        <taxon>Sordariomycetes</taxon>
        <taxon>Sordariomycetidae</taxon>
        <taxon>Sordariales</taxon>
        <taxon>Chaetomiaceae</taxon>
        <taxon>Parathielavia</taxon>
    </lineage>
</organism>
<dbReference type="AlphaFoldDB" id="A0AAN6QG79"/>
<feature type="non-terminal residue" evidence="3">
    <location>
        <position position="122"/>
    </location>
</feature>
<reference evidence="3" key="2">
    <citation type="submission" date="2023-05" db="EMBL/GenBank/DDBJ databases">
        <authorList>
            <consortium name="Lawrence Berkeley National Laboratory"/>
            <person name="Steindorff A."/>
            <person name="Hensen N."/>
            <person name="Bonometti L."/>
            <person name="Westerberg I."/>
            <person name="Brannstrom I.O."/>
            <person name="Guillou S."/>
            <person name="Cros-Aarteil S."/>
            <person name="Calhoun S."/>
            <person name="Haridas S."/>
            <person name="Kuo A."/>
            <person name="Mondo S."/>
            <person name="Pangilinan J."/>
            <person name="Riley R."/>
            <person name="Labutti K."/>
            <person name="Andreopoulos B."/>
            <person name="Lipzen A."/>
            <person name="Chen C."/>
            <person name="Yanf M."/>
            <person name="Daum C."/>
            <person name="Ng V."/>
            <person name="Clum A."/>
            <person name="Ohm R."/>
            <person name="Martin F."/>
            <person name="Silar P."/>
            <person name="Natvig D."/>
            <person name="Lalanne C."/>
            <person name="Gautier V."/>
            <person name="Ament-Velasquez S.L."/>
            <person name="Kruys A."/>
            <person name="Hutchinson M.I."/>
            <person name="Powell A.J."/>
            <person name="Barry K."/>
            <person name="Miller A.N."/>
            <person name="Grigoriev I.V."/>
            <person name="Debuchy R."/>
            <person name="Gladieux P."/>
            <person name="Thoren M.H."/>
            <person name="Johannesson H."/>
        </authorList>
    </citation>
    <scope>NUCLEOTIDE SEQUENCE</scope>
    <source>
        <strain evidence="3">CBS 757.83</strain>
    </source>
</reference>
<feature type="non-terminal residue" evidence="3">
    <location>
        <position position="1"/>
    </location>
</feature>
<evidence type="ECO:0000256" key="1">
    <source>
        <dbReference type="SAM" id="MobiDB-lite"/>
    </source>
</evidence>
<evidence type="ECO:0000313" key="4">
    <source>
        <dbReference type="Proteomes" id="UP001305647"/>
    </source>
</evidence>
<comment type="caution">
    <text evidence="3">The sequence shown here is derived from an EMBL/GenBank/DDBJ whole genome shotgun (WGS) entry which is preliminary data.</text>
</comment>
<evidence type="ECO:0000256" key="2">
    <source>
        <dbReference type="SAM" id="SignalP"/>
    </source>
</evidence>
<protein>
    <submittedName>
        <fullName evidence="3">Uncharacterized protein</fullName>
    </submittedName>
</protein>
<keyword evidence="2" id="KW-0732">Signal</keyword>
<feature type="signal peptide" evidence="2">
    <location>
        <begin position="1"/>
        <end position="18"/>
    </location>
</feature>
<keyword evidence="4" id="KW-1185">Reference proteome</keyword>
<evidence type="ECO:0000313" key="3">
    <source>
        <dbReference type="EMBL" id="KAK4106642.1"/>
    </source>
</evidence>
<feature type="chain" id="PRO_5042900094" evidence="2">
    <location>
        <begin position="19"/>
        <end position="122"/>
    </location>
</feature>
<proteinExistence type="predicted"/>